<accession>B1Y8P3</accession>
<evidence type="ECO:0000313" key="4">
    <source>
        <dbReference type="Proteomes" id="UP000001694"/>
    </source>
</evidence>
<name>B1Y8P3_PYRNV</name>
<evidence type="ECO:0000259" key="2">
    <source>
        <dbReference type="Pfam" id="PF02517"/>
    </source>
</evidence>
<dbReference type="GO" id="GO:0080120">
    <property type="term" value="P:CAAX-box protein maturation"/>
    <property type="evidence" value="ECO:0007669"/>
    <property type="project" value="UniProtKB-ARBA"/>
</dbReference>
<feature type="domain" description="CAAX prenyl protease 2/Lysostaphin resistance protein A-like" evidence="2">
    <location>
        <begin position="78"/>
        <end position="158"/>
    </location>
</feature>
<dbReference type="KEGG" id="tne:Tneu_1194"/>
<feature type="transmembrane region" description="Helical" evidence="1">
    <location>
        <begin position="111"/>
        <end position="138"/>
    </location>
</feature>
<proteinExistence type="predicted"/>
<dbReference type="eggNOG" id="arCOG03736">
    <property type="taxonomic scope" value="Archaea"/>
</dbReference>
<dbReference type="GO" id="GO:0004175">
    <property type="term" value="F:endopeptidase activity"/>
    <property type="evidence" value="ECO:0007669"/>
    <property type="project" value="UniProtKB-ARBA"/>
</dbReference>
<dbReference type="RefSeq" id="WP_012350541.1">
    <property type="nucleotide sequence ID" value="NC_010525.1"/>
</dbReference>
<keyword evidence="1" id="KW-0812">Transmembrane</keyword>
<reference evidence="3" key="1">
    <citation type="submission" date="2008-03" db="EMBL/GenBank/DDBJ databases">
        <title>Complete sequence of Thermoproteus neutrophilus V24Sta.</title>
        <authorList>
            <consortium name="US DOE Joint Genome Institute"/>
            <person name="Copeland A."/>
            <person name="Lucas S."/>
            <person name="Lapidus A."/>
            <person name="Glavina del Rio T."/>
            <person name="Dalin E."/>
            <person name="Tice H."/>
            <person name="Bruce D."/>
            <person name="Goodwin L."/>
            <person name="Pitluck S."/>
            <person name="Sims D."/>
            <person name="Brettin T."/>
            <person name="Detter J.C."/>
            <person name="Han C."/>
            <person name="Kuske C.R."/>
            <person name="Schmutz J."/>
            <person name="Larimer F."/>
            <person name="Land M."/>
            <person name="Hauser L."/>
            <person name="Kyrpides N."/>
            <person name="Mikhailova N."/>
            <person name="Biddle J.F."/>
            <person name="Zhang Z."/>
            <person name="Fitz-Gibbon S.T."/>
            <person name="Lowe T.M."/>
            <person name="Saltikov C."/>
            <person name="House C.H."/>
            <person name="Richardson P."/>
        </authorList>
    </citation>
    <scope>NUCLEOTIDE SEQUENCE [LARGE SCALE GENOMIC DNA]</scope>
    <source>
        <strain evidence="3">V24Sta</strain>
    </source>
</reference>
<dbReference type="EMBL" id="CP001014">
    <property type="protein sequence ID" value="ACB40122.1"/>
    <property type="molecule type" value="Genomic_DNA"/>
</dbReference>
<keyword evidence="4" id="KW-1185">Reference proteome</keyword>
<protein>
    <submittedName>
        <fullName evidence="3">Abortive infection protein</fullName>
    </submittedName>
</protein>
<dbReference type="AlphaFoldDB" id="B1Y8P3"/>
<keyword evidence="1" id="KW-1133">Transmembrane helix</keyword>
<evidence type="ECO:0000256" key="1">
    <source>
        <dbReference type="SAM" id="Phobius"/>
    </source>
</evidence>
<gene>
    <name evidence="3" type="ordered locus">Tneu_1194</name>
</gene>
<evidence type="ECO:0000313" key="3">
    <source>
        <dbReference type="EMBL" id="ACB40122.1"/>
    </source>
</evidence>
<dbReference type="GeneID" id="6166271"/>
<dbReference type="HOGENOM" id="CLU_138958_0_0_2"/>
<keyword evidence="1" id="KW-0472">Membrane</keyword>
<dbReference type="Pfam" id="PF02517">
    <property type="entry name" value="Rce1-like"/>
    <property type="match status" value="1"/>
</dbReference>
<dbReference type="InterPro" id="IPR003675">
    <property type="entry name" value="Rce1/LyrA-like_dom"/>
</dbReference>
<sequence length="167" mass="17371">MAYKADLGVAGAAALAAMLTALALVPRPYGELAVLAAAPLLRRRVAWVRFSPTHIAASLAVYAAAFALDYVTVGPPAYVPTWWDAAVLTPFAEELVFRAAAFALLPPPASWIFAVAVFGALHPANPLLASLYGLALALMYRGGGYAASAGLHAVNNLVWLTLAAGRL</sequence>
<dbReference type="STRING" id="444157.Tneu_1194"/>
<feature type="transmembrane region" description="Helical" evidence="1">
    <location>
        <begin position="53"/>
        <end position="73"/>
    </location>
</feature>
<dbReference type="Proteomes" id="UP000001694">
    <property type="component" value="Chromosome"/>
</dbReference>
<organism evidence="3 4">
    <name type="scientific">Pyrobaculum neutrophilum (strain DSM 2338 / JCM 9278 / NBRC 100436 / V24Sta)</name>
    <name type="common">Thermoproteus neutrophilus</name>
    <dbReference type="NCBI Taxonomy" id="444157"/>
    <lineage>
        <taxon>Archaea</taxon>
        <taxon>Thermoproteota</taxon>
        <taxon>Thermoprotei</taxon>
        <taxon>Thermoproteales</taxon>
        <taxon>Thermoproteaceae</taxon>
        <taxon>Pyrobaculum</taxon>
    </lineage>
</organism>